<gene>
    <name evidence="2" type="ORF">HKW67_10225</name>
</gene>
<evidence type="ECO:0000256" key="1">
    <source>
        <dbReference type="SAM" id="MobiDB-lite"/>
    </source>
</evidence>
<dbReference type="EMBL" id="CP053085">
    <property type="protein sequence ID" value="QJR35860.1"/>
    <property type="molecule type" value="Genomic_DNA"/>
</dbReference>
<feature type="compositionally biased region" description="Acidic residues" evidence="1">
    <location>
        <begin position="91"/>
        <end position="125"/>
    </location>
</feature>
<evidence type="ECO:0000313" key="3">
    <source>
        <dbReference type="Proteomes" id="UP000500938"/>
    </source>
</evidence>
<organism evidence="2 3">
    <name type="scientific">Gemmatimonas groenlandica</name>
    <dbReference type="NCBI Taxonomy" id="2732249"/>
    <lineage>
        <taxon>Bacteria</taxon>
        <taxon>Pseudomonadati</taxon>
        <taxon>Gemmatimonadota</taxon>
        <taxon>Gemmatimonadia</taxon>
        <taxon>Gemmatimonadales</taxon>
        <taxon>Gemmatimonadaceae</taxon>
        <taxon>Gemmatimonas</taxon>
    </lineage>
</organism>
<dbReference type="AlphaFoldDB" id="A0A6M4IMH7"/>
<accession>A0A6M4IMH7</accession>
<feature type="region of interest" description="Disordered" evidence="1">
    <location>
        <begin position="91"/>
        <end position="132"/>
    </location>
</feature>
<dbReference type="RefSeq" id="WP_171225290.1">
    <property type="nucleotide sequence ID" value="NZ_CP053085.1"/>
</dbReference>
<dbReference type="KEGG" id="ggr:HKW67_10225"/>
<evidence type="ECO:0000313" key="2">
    <source>
        <dbReference type="EMBL" id="QJR35860.1"/>
    </source>
</evidence>
<sequence length="245" mass="26480">MTLPIDTTVPEEDAPQAELVDAPDRADAPVSEITERFLKVVIAHVPLDRIEELHLFSPLRQGGVETGIAVIAARVPVVVVESSAAPELPFEEVVDEEEPAPEDEAEIDAEGDAEVEAEGEVEADAENTHGDVEAALDVDVIAEHAADEELDEADVLADADDVAVIETTPVPRVRHTVYTARYRLVQKGPERGKWEADVVAEAEAPLITVDLVVRGVQRRAGEESEIVRYSAPQLARALRVPFPAV</sequence>
<protein>
    <submittedName>
        <fullName evidence="2">Uncharacterized protein</fullName>
    </submittedName>
</protein>
<keyword evidence="3" id="KW-1185">Reference proteome</keyword>
<proteinExistence type="predicted"/>
<dbReference type="Proteomes" id="UP000500938">
    <property type="component" value="Chromosome"/>
</dbReference>
<reference evidence="2 3" key="1">
    <citation type="submission" date="2020-05" db="EMBL/GenBank/DDBJ databases">
        <title>Complete genome sequence of Gemmatimonas greenlandica TET16.</title>
        <authorList>
            <person name="Zeng Y."/>
        </authorList>
    </citation>
    <scope>NUCLEOTIDE SEQUENCE [LARGE SCALE GENOMIC DNA]</scope>
    <source>
        <strain evidence="2 3">TET16</strain>
    </source>
</reference>
<name>A0A6M4IMH7_9BACT</name>